<keyword evidence="1" id="KW-1185">Reference proteome</keyword>
<organism evidence="1 2">
    <name type="scientific">Romanomermis culicivorax</name>
    <name type="common">Nematode worm</name>
    <dbReference type="NCBI Taxonomy" id="13658"/>
    <lineage>
        <taxon>Eukaryota</taxon>
        <taxon>Metazoa</taxon>
        <taxon>Ecdysozoa</taxon>
        <taxon>Nematoda</taxon>
        <taxon>Enoplea</taxon>
        <taxon>Dorylaimia</taxon>
        <taxon>Mermithida</taxon>
        <taxon>Mermithoidea</taxon>
        <taxon>Mermithidae</taxon>
        <taxon>Romanomermis</taxon>
    </lineage>
</organism>
<evidence type="ECO:0000313" key="2">
    <source>
        <dbReference type="WBParaSite" id="nRc.2.0.1.t30061-RA"/>
    </source>
</evidence>
<evidence type="ECO:0000313" key="1">
    <source>
        <dbReference type="Proteomes" id="UP000887565"/>
    </source>
</evidence>
<sequence>MAALSITTKFKKQNAKEKGETLALYLTALDTLLTSLDQYPVLEFLLECENVKYDSSSKMNLQPRNLL</sequence>
<name>A0A915JUW3_ROMCU</name>
<protein>
    <submittedName>
        <fullName evidence="2">Uncharacterized protein</fullName>
    </submittedName>
</protein>
<dbReference type="WBParaSite" id="nRc.2.0.1.t30061-RA">
    <property type="protein sequence ID" value="nRc.2.0.1.t30061-RA"/>
    <property type="gene ID" value="nRc.2.0.1.g30061"/>
</dbReference>
<dbReference type="AlphaFoldDB" id="A0A915JUW3"/>
<reference evidence="2" key="1">
    <citation type="submission" date="2022-11" db="UniProtKB">
        <authorList>
            <consortium name="WormBaseParasite"/>
        </authorList>
    </citation>
    <scope>IDENTIFICATION</scope>
</reference>
<accession>A0A915JUW3</accession>
<proteinExistence type="predicted"/>
<dbReference type="Proteomes" id="UP000887565">
    <property type="component" value="Unplaced"/>
</dbReference>